<sequence>MSDESAILVRSDEHGRRALNGAGYLQLPAAYRHRCNLATRNQVFLVAVLDHELLVVVPTPLVAVALWHYRPGMWKVGNHER</sequence>
<proteinExistence type="predicted"/>
<reference evidence="1 2" key="1">
    <citation type="journal article" date="2019" name="ACS Chem. Biol.">
        <title>Identification and Mobilization of a Cryptic Antibiotic Biosynthesis Gene Locus from a Human-Pathogenic Nocardia Isolate.</title>
        <authorList>
            <person name="Herisse M."/>
            <person name="Ishida K."/>
            <person name="Porter J.L."/>
            <person name="Howden B."/>
            <person name="Hertweck C."/>
            <person name="Stinear T.P."/>
            <person name="Pidot S.J."/>
        </authorList>
    </citation>
    <scope>NUCLEOTIDE SEQUENCE [LARGE SCALE GENOMIC DNA]</scope>
    <source>
        <strain evidence="1 2">AUSMDU00012715</strain>
    </source>
</reference>
<protein>
    <submittedName>
        <fullName evidence="1">Uncharacterized protein</fullName>
    </submittedName>
</protein>
<name>A0A6G9ZCM8_9NOCA</name>
<gene>
    <name evidence="1" type="ORF">F6W96_38550</name>
</gene>
<dbReference type="RefSeq" id="WP_167490705.1">
    <property type="nucleotide sequence ID" value="NZ_CP046173.1"/>
</dbReference>
<evidence type="ECO:0000313" key="2">
    <source>
        <dbReference type="Proteomes" id="UP000500953"/>
    </source>
</evidence>
<dbReference type="AlphaFoldDB" id="A0A6G9ZCM8"/>
<organism evidence="1 2">
    <name type="scientific">Nocardia terpenica</name>
    <dbReference type="NCBI Taxonomy" id="455432"/>
    <lineage>
        <taxon>Bacteria</taxon>
        <taxon>Bacillati</taxon>
        <taxon>Actinomycetota</taxon>
        <taxon>Actinomycetes</taxon>
        <taxon>Mycobacteriales</taxon>
        <taxon>Nocardiaceae</taxon>
        <taxon>Nocardia</taxon>
    </lineage>
</organism>
<dbReference type="EMBL" id="CP046173">
    <property type="protein sequence ID" value="QIS23365.1"/>
    <property type="molecule type" value="Genomic_DNA"/>
</dbReference>
<accession>A0A6G9ZCM8</accession>
<dbReference type="Proteomes" id="UP000500953">
    <property type="component" value="Chromosome"/>
</dbReference>
<evidence type="ECO:0000313" key="1">
    <source>
        <dbReference type="EMBL" id="QIS23365.1"/>
    </source>
</evidence>